<dbReference type="OrthoDB" id="9813152at2"/>
<evidence type="ECO:0000256" key="1">
    <source>
        <dbReference type="ARBA" id="ARBA00023125"/>
    </source>
</evidence>
<dbReference type="RefSeq" id="WP_073107415.1">
    <property type="nucleotide sequence ID" value="NZ_FQZY01000017.1"/>
</dbReference>
<dbReference type="InterPro" id="IPR010982">
    <property type="entry name" value="Lambda_DNA-bd_dom_sf"/>
</dbReference>
<sequence length="316" mass="34467">MDTDTRKIGAFLRTLRKGKGLTQEQLAEILLVSGRTVSRWETGTNMPDLSVLVQMADYYDVDIREIIDGERKGEIMDKELKETLSRVADYSEMEKEKTAKAGNTAFGLTFVICAVMIVIQLIMTSSLVNVIGETAILLIGGITYIGIMVYNGTWSTGSSVQSTPSKDILVSVVCSALFTVVLALCYSRMGAETDLIVQIAILFFVGITILGFVLLRVLAYFNFKRKDKEGIIAESSVADKAEPVNIFVADGNMQADMIIEALKQNDIAAYKQDTGDAGFASVRYGMGRGLNDSVMIFVSSEKATDALTIIKNIGLN</sequence>
<name>A0A1M6M7I6_9FIRM</name>
<evidence type="ECO:0000313" key="4">
    <source>
        <dbReference type="EMBL" id="SHJ79448.1"/>
    </source>
</evidence>
<keyword evidence="2" id="KW-0472">Membrane</keyword>
<dbReference type="Pfam" id="PF20563">
    <property type="entry name" value="DUF6773"/>
    <property type="match status" value="1"/>
</dbReference>
<dbReference type="SMART" id="SM00530">
    <property type="entry name" value="HTH_XRE"/>
    <property type="match status" value="1"/>
</dbReference>
<keyword evidence="2" id="KW-0812">Transmembrane</keyword>
<keyword evidence="1" id="KW-0238">DNA-binding</keyword>
<dbReference type="STRING" id="1121950.SAMN02745243_01393"/>
<dbReference type="Proteomes" id="UP000184301">
    <property type="component" value="Unassembled WGS sequence"/>
</dbReference>
<feature type="domain" description="HTH cro/C1-type" evidence="3">
    <location>
        <begin position="12"/>
        <end position="66"/>
    </location>
</feature>
<accession>A0A1M6M7I6</accession>
<keyword evidence="5" id="KW-1185">Reference proteome</keyword>
<dbReference type="PANTHER" id="PTHR46558">
    <property type="entry name" value="TRACRIPTIONAL REGULATORY PROTEIN-RELATED-RELATED"/>
    <property type="match status" value="1"/>
</dbReference>
<keyword evidence="2" id="KW-1133">Transmembrane helix</keyword>
<dbReference type="CDD" id="cd00093">
    <property type="entry name" value="HTH_XRE"/>
    <property type="match status" value="1"/>
</dbReference>
<feature type="transmembrane region" description="Helical" evidence="2">
    <location>
        <begin position="135"/>
        <end position="156"/>
    </location>
</feature>
<proteinExistence type="predicted"/>
<evidence type="ECO:0000313" key="5">
    <source>
        <dbReference type="Proteomes" id="UP000184301"/>
    </source>
</evidence>
<reference evidence="4 5" key="1">
    <citation type="submission" date="2016-11" db="EMBL/GenBank/DDBJ databases">
        <authorList>
            <person name="Jaros S."/>
            <person name="Januszkiewicz K."/>
            <person name="Wedrychowicz H."/>
        </authorList>
    </citation>
    <scope>NUCLEOTIDE SEQUENCE [LARGE SCALE GENOMIC DNA]</scope>
    <source>
        <strain evidence="4 5">DSM 15480</strain>
    </source>
</reference>
<dbReference type="EMBL" id="FQZY01000017">
    <property type="protein sequence ID" value="SHJ79448.1"/>
    <property type="molecule type" value="Genomic_DNA"/>
</dbReference>
<dbReference type="PROSITE" id="PS50943">
    <property type="entry name" value="HTH_CROC1"/>
    <property type="match status" value="1"/>
</dbReference>
<dbReference type="PANTHER" id="PTHR46558:SF11">
    <property type="entry name" value="HTH-TYPE TRANSCRIPTIONAL REGULATOR XRE"/>
    <property type="match status" value="1"/>
</dbReference>
<dbReference type="Gene3D" id="1.10.260.40">
    <property type="entry name" value="lambda repressor-like DNA-binding domains"/>
    <property type="match status" value="1"/>
</dbReference>
<dbReference type="InterPro" id="IPR001387">
    <property type="entry name" value="Cro/C1-type_HTH"/>
</dbReference>
<gene>
    <name evidence="4" type="ORF">SAMN02745243_01393</name>
</gene>
<dbReference type="GO" id="GO:0003677">
    <property type="term" value="F:DNA binding"/>
    <property type="evidence" value="ECO:0007669"/>
    <property type="project" value="UniProtKB-KW"/>
</dbReference>
<evidence type="ECO:0000256" key="2">
    <source>
        <dbReference type="SAM" id="Phobius"/>
    </source>
</evidence>
<feature type="transmembrane region" description="Helical" evidence="2">
    <location>
        <begin position="195"/>
        <end position="218"/>
    </location>
</feature>
<protein>
    <submittedName>
        <fullName evidence="4">Transcriptional regulator, contains XRE-family HTH domain</fullName>
    </submittedName>
</protein>
<feature type="transmembrane region" description="Helical" evidence="2">
    <location>
        <begin position="168"/>
        <end position="189"/>
    </location>
</feature>
<dbReference type="Pfam" id="PF01381">
    <property type="entry name" value="HTH_3"/>
    <property type="match status" value="1"/>
</dbReference>
<dbReference type="AlphaFoldDB" id="A0A1M6M7I6"/>
<dbReference type="InterPro" id="IPR046664">
    <property type="entry name" value="DUF6773"/>
</dbReference>
<organism evidence="4 5">
    <name type="scientific">Hespellia stercorisuis DSM 15480</name>
    <dbReference type="NCBI Taxonomy" id="1121950"/>
    <lineage>
        <taxon>Bacteria</taxon>
        <taxon>Bacillati</taxon>
        <taxon>Bacillota</taxon>
        <taxon>Clostridia</taxon>
        <taxon>Lachnospirales</taxon>
        <taxon>Lachnospiraceae</taxon>
        <taxon>Hespellia</taxon>
    </lineage>
</organism>
<dbReference type="SUPFAM" id="SSF47413">
    <property type="entry name" value="lambda repressor-like DNA-binding domains"/>
    <property type="match status" value="1"/>
</dbReference>
<evidence type="ECO:0000259" key="3">
    <source>
        <dbReference type="PROSITE" id="PS50943"/>
    </source>
</evidence>
<feature type="transmembrane region" description="Helical" evidence="2">
    <location>
        <begin position="105"/>
        <end position="123"/>
    </location>
</feature>